<feature type="transmembrane region" description="Helical" evidence="11">
    <location>
        <begin position="375"/>
        <end position="399"/>
    </location>
</feature>
<keyword evidence="11" id="KW-0472">Membrane</keyword>
<evidence type="ECO:0000256" key="7">
    <source>
        <dbReference type="ARBA" id="ARBA00022840"/>
    </source>
</evidence>
<sequence>MASVYRARDTVLGRTVAVKTLHADLARDPSFRARFRREAQAVAALNHPNIVAVHDSGEDDGADGTVQFIVMEYVEGRSLRELVRDRTAPAPASALPLDLALSVTASVLDALECSHRRGLVHRDIKPANVMFTADGTVKVMDFGIARALQSDATAMTRTGTVLGTPQYLSPEQALGRPADARSDLYSVGCMLFELLTGSLPFDGESTMSVLYQHVQQPPPAPSSLDPSLPPAVDAVVARALRKDPAERYPSAGSMAEELRRIAAGEPLAEPTPTVVTPVHDAPTVTAGTVPADGGADPGHAEAPDATTGTTAGGGTSTVGRESFTVDGDPAERITMRTGTPGDDGRGDGRTFTTTVRLGTHPRSADARRTVRNLRIFTGLAFSVIVLLIAGAGFGAPYLFGGVGHASHTPDPRATGPYLWCDPDVSNGHLNPPSFTGMSADEARTCAEIAGLRIDQKTTTGTKYDKDTVTRQEPSTTQSVGRGGTVTVWVSTGGDPRAKGDLATCELEEQHGRIPVPWLKGRTVAETRLCADIARVTLREAGTVQDALVPAGQVAKQEPAEGNVARGDTVTVWISSGGDPRAVGALSGCDFYTTSDRPQAPRLEFMTVENARSCAEIAGLKLEEHAVADGIRSGGQIVRQEPSGGAHVDPGATLKIWVSSGP</sequence>
<keyword evidence="4" id="KW-0677">Repeat</keyword>
<dbReference type="NCBIfam" id="NF033483">
    <property type="entry name" value="PknB_PASTA_kin"/>
    <property type="match status" value="1"/>
</dbReference>
<reference evidence="14" key="1">
    <citation type="submission" date="2024-06" db="EMBL/GenBank/DDBJ databases">
        <title>The genome sequences of Kitasatospora sp. strain HUAS MG31.</title>
        <authorList>
            <person name="Mo P."/>
        </authorList>
    </citation>
    <scope>NUCLEOTIDE SEQUENCE</scope>
    <source>
        <strain evidence="14">HUAS MG31</strain>
    </source>
</reference>
<feature type="domain" description="PASTA" evidence="13">
    <location>
        <begin position="430"/>
        <end position="491"/>
    </location>
</feature>
<dbReference type="FunFam" id="3.30.200.20:FF:000035">
    <property type="entry name" value="Serine/threonine protein kinase Stk1"/>
    <property type="match status" value="1"/>
</dbReference>
<feature type="region of interest" description="Disordered" evidence="10">
    <location>
        <begin position="287"/>
        <end position="324"/>
    </location>
</feature>
<accession>A0AAU8K9Y7</accession>
<dbReference type="FunFam" id="1.10.510.10:FF:000021">
    <property type="entry name" value="Serine/threonine protein kinase"/>
    <property type="match status" value="1"/>
</dbReference>
<keyword evidence="3" id="KW-0808">Transferase</keyword>
<dbReference type="Pfam" id="PF03793">
    <property type="entry name" value="PASTA"/>
    <property type="match status" value="3"/>
</dbReference>
<keyword evidence="5" id="KW-0547">Nucleotide-binding</keyword>
<dbReference type="GO" id="GO:0004674">
    <property type="term" value="F:protein serine/threonine kinase activity"/>
    <property type="evidence" value="ECO:0007669"/>
    <property type="project" value="UniProtKB-KW"/>
</dbReference>
<dbReference type="EMBL" id="CP159872">
    <property type="protein sequence ID" value="XCM84253.1"/>
    <property type="molecule type" value="Genomic_DNA"/>
</dbReference>
<dbReference type="PROSITE" id="PS50011">
    <property type="entry name" value="PROTEIN_KINASE_DOM"/>
    <property type="match status" value="1"/>
</dbReference>
<dbReference type="InterPro" id="IPR000719">
    <property type="entry name" value="Prot_kinase_dom"/>
</dbReference>
<evidence type="ECO:0000259" key="13">
    <source>
        <dbReference type="PROSITE" id="PS51178"/>
    </source>
</evidence>
<dbReference type="CDD" id="cd14014">
    <property type="entry name" value="STKc_PknB_like"/>
    <property type="match status" value="1"/>
</dbReference>
<dbReference type="InterPro" id="IPR005543">
    <property type="entry name" value="PASTA_dom"/>
</dbReference>
<dbReference type="Gene3D" id="1.10.510.10">
    <property type="entry name" value="Transferase(Phosphotransferase) domain 1"/>
    <property type="match status" value="1"/>
</dbReference>
<keyword evidence="2" id="KW-0723">Serine/threonine-protein kinase</keyword>
<dbReference type="Gene3D" id="3.30.10.20">
    <property type="match status" value="3"/>
</dbReference>
<dbReference type="PROSITE" id="PS51178">
    <property type="entry name" value="PASTA"/>
    <property type="match status" value="2"/>
</dbReference>
<name>A0AAU8K9Y7_9ACTN</name>
<evidence type="ECO:0000256" key="3">
    <source>
        <dbReference type="ARBA" id="ARBA00022679"/>
    </source>
</evidence>
<dbReference type="SMART" id="SM00740">
    <property type="entry name" value="PASTA"/>
    <property type="match status" value="3"/>
</dbReference>
<evidence type="ECO:0000256" key="11">
    <source>
        <dbReference type="SAM" id="Phobius"/>
    </source>
</evidence>
<evidence type="ECO:0000256" key="10">
    <source>
        <dbReference type="SAM" id="MobiDB-lite"/>
    </source>
</evidence>
<keyword evidence="11" id="KW-0812">Transmembrane</keyword>
<dbReference type="SUPFAM" id="SSF56112">
    <property type="entry name" value="Protein kinase-like (PK-like)"/>
    <property type="match status" value="1"/>
</dbReference>
<dbReference type="PROSITE" id="PS00108">
    <property type="entry name" value="PROTEIN_KINASE_ST"/>
    <property type="match status" value="1"/>
</dbReference>
<dbReference type="InterPro" id="IPR008271">
    <property type="entry name" value="Ser/Thr_kinase_AS"/>
</dbReference>
<dbReference type="InterPro" id="IPR011009">
    <property type="entry name" value="Kinase-like_dom_sf"/>
</dbReference>
<evidence type="ECO:0000256" key="9">
    <source>
        <dbReference type="ARBA" id="ARBA00048679"/>
    </source>
</evidence>
<evidence type="ECO:0000256" key="5">
    <source>
        <dbReference type="ARBA" id="ARBA00022741"/>
    </source>
</evidence>
<dbReference type="EC" id="2.7.11.1" evidence="1"/>
<dbReference type="PANTHER" id="PTHR43289">
    <property type="entry name" value="MITOGEN-ACTIVATED PROTEIN KINASE KINASE KINASE 20-RELATED"/>
    <property type="match status" value="1"/>
</dbReference>
<dbReference type="SMART" id="SM00220">
    <property type="entry name" value="S_TKc"/>
    <property type="match status" value="1"/>
</dbReference>
<comment type="catalytic activity">
    <reaction evidence="8">
        <text>L-threonyl-[protein] + ATP = O-phospho-L-threonyl-[protein] + ADP + H(+)</text>
        <dbReference type="Rhea" id="RHEA:46608"/>
        <dbReference type="Rhea" id="RHEA-COMP:11060"/>
        <dbReference type="Rhea" id="RHEA-COMP:11605"/>
        <dbReference type="ChEBI" id="CHEBI:15378"/>
        <dbReference type="ChEBI" id="CHEBI:30013"/>
        <dbReference type="ChEBI" id="CHEBI:30616"/>
        <dbReference type="ChEBI" id="CHEBI:61977"/>
        <dbReference type="ChEBI" id="CHEBI:456216"/>
        <dbReference type="EC" id="2.7.11.1"/>
    </reaction>
</comment>
<organism evidence="14">
    <name type="scientific">Kitasatospora camelliae</name>
    <dbReference type="NCBI Taxonomy" id="3156397"/>
    <lineage>
        <taxon>Bacteria</taxon>
        <taxon>Bacillati</taxon>
        <taxon>Actinomycetota</taxon>
        <taxon>Actinomycetes</taxon>
        <taxon>Kitasatosporales</taxon>
        <taxon>Streptomycetaceae</taxon>
        <taxon>Kitasatospora</taxon>
    </lineage>
</organism>
<dbReference type="Pfam" id="PF00069">
    <property type="entry name" value="Pkinase"/>
    <property type="match status" value="1"/>
</dbReference>
<evidence type="ECO:0000256" key="4">
    <source>
        <dbReference type="ARBA" id="ARBA00022737"/>
    </source>
</evidence>
<dbReference type="CDD" id="cd06577">
    <property type="entry name" value="PASTA_pknB"/>
    <property type="match status" value="3"/>
</dbReference>
<keyword evidence="11" id="KW-1133">Transmembrane helix</keyword>
<gene>
    <name evidence="14" type="primary">pknB</name>
    <name evidence="14" type="ORF">ABWK59_34795</name>
</gene>
<evidence type="ECO:0000256" key="2">
    <source>
        <dbReference type="ARBA" id="ARBA00022527"/>
    </source>
</evidence>
<evidence type="ECO:0000256" key="6">
    <source>
        <dbReference type="ARBA" id="ARBA00022777"/>
    </source>
</evidence>
<feature type="domain" description="PASTA" evidence="13">
    <location>
        <begin position="509"/>
        <end position="575"/>
    </location>
</feature>
<dbReference type="GO" id="GO:0045717">
    <property type="term" value="P:negative regulation of fatty acid biosynthetic process"/>
    <property type="evidence" value="ECO:0007669"/>
    <property type="project" value="UniProtKB-ARBA"/>
</dbReference>
<dbReference type="KEGG" id="kcm:ABWK59_34795"/>
<evidence type="ECO:0000256" key="1">
    <source>
        <dbReference type="ARBA" id="ARBA00012513"/>
    </source>
</evidence>
<dbReference type="Gene3D" id="3.30.200.20">
    <property type="entry name" value="Phosphorylase Kinase, domain 1"/>
    <property type="match status" value="1"/>
</dbReference>
<comment type="catalytic activity">
    <reaction evidence="9">
        <text>L-seryl-[protein] + ATP = O-phospho-L-seryl-[protein] + ADP + H(+)</text>
        <dbReference type="Rhea" id="RHEA:17989"/>
        <dbReference type="Rhea" id="RHEA-COMP:9863"/>
        <dbReference type="Rhea" id="RHEA-COMP:11604"/>
        <dbReference type="ChEBI" id="CHEBI:15378"/>
        <dbReference type="ChEBI" id="CHEBI:29999"/>
        <dbReference type="ChEBI" id="CHEBI:30616"/>
        <dbReference type="ChEBI" id="CHEBI:83421"/>
        <dbReference type="ChEBI" id="CHEBI:456216"/>
        <dbReference type="EC" id="2.7.11.1"/>
    </reaction>
</comment>
<evidence type="ECO:0000256" key="8">
    <source>
        <dbReference type="ARBA" id="ARBA00047899"/>
    </source>
</evidence>
<protein>
    <recommendedName>
        <fullName evidence="1">non-specific serine/threonine protein kinase</fullName>
        <ecNumber evidence="1">2.7.11.1</ecNumber>
    </recommendedName>
</protein>
<proteinExistence type="predicted"/>
<feature type="domain" description="Protein kinase" evidence="12">
    <location>
        <begin position="1"/>
        <end position="259"/>
    </location>
</feature>
<dbReference type="AlphaFoldDB" id="A0AAU8K9Y7"/>
<dbReference type="GO" id="GO:0005524">
    <property type="term" value="F:ATP binding"/>
    <property type="evidence" value="ECO:0007669"/>
    <property type="project" value="UniProtKB-KW"/>
</dbReference>
<evidence type="ECO:0000313" key="14">
    <source>
        <dbReference type="EMBL" id="XCM84253.1"/>
    </source>
</evidence>
<evidence type="ECO:0000259" key="12">
    <source>
        <dbReference type="PROSITE" id="PS50011"/>
    </source>
</evidence>
<keyword evidence="6 14" id="KW-0418">Kinase</keyword>
<keyword evidence="7" id="KW-0067">ATP-binding</keyword>
<dbReference type="PANTHER" id="PTHR43289:SF6">
    <property type="entry name" value="SERINE_THREONINE-PROTEIN KINASE NEKL-3"/>
    <property type="match status" value="1"/>
</dbReference>